<proteinExistence type="predicted"/>
<feature type="transmembrane region" description="Helical" evidence="7">
    <location>
        <begin position="20"/>
        <end position="40"/>
    </location>
</feature>
<evidence type="ECO:0000256" key="2">
    <source>
        <dbReference type="ARBA" id="ARBA00022475"/>
    </source>
</evidence>
<sequence>MNKGIFSHIGILFLRLVARFHFRVLYFLSDLFFLLVYHVVRYRKTVVMRNLQHSFPEKTEKELKTIARKFYRHFTDLMVESIKLASITDKDLKGRMKVKNPEVINHFFDRGKSVVVLTMHYNNWEWGSAFPLHLKHKVLGVYKPLHNPLFDAYINRNRARFGAEMVSNAHILRRVVKAHQEKEPVFIWLAGDQTPPFFHKFWLIFLNQETMFYPGPVAISRRFNYPVIFQKTVKTKRGYYETTFEVLFENPEKYSEAEIMKAYVQKMEEIIDEQPAYYLWSHKRWKHKRPADVSMKG</sequence>
<evidence type="ECO:0000256" key="7">
    <source>
        <dbReference type="SAM" id="Phobius"/>
    </source>
</evidence>
<name>A0A831LCS3_9BACT</name>
<evidence type="ECO:0000256" key="4">
    <source>
        <dbReference type="ARBA" id="ARBA00022679"/>
    </source>
</evidence>
<dbReference type="GO" id="GO:0016746">
    <property type="term" value="F:acyltransferase activity"/>
    <property type="evidence" value="ECO:0007669"/>
    <property type="project" value="UniProtKB-KW"/>
</dbReference>
<dbReference type="AlphaFoldDB" id="A0A831LCS3"/>
<evidence type="ECO:0000256" key="3">
    <source>
        <dbReference type="ARBA" id="ARBA00022519"/>
    </source>
</evidence>
<keyword evidence="5 7" id="KW-0472">Membrane</keyword>
<dbReference type="PIRSF" id="PIRSF026649">
    <property type="entry name" value="MsbB"/>
    <property type="match status" value="1"/>
</dbReference>
<dbReference type="Pfam" id="PF03279">
    <property type="entry name" value="Lip_A_acyltrans"/>
    <property type="match status" value="1"/>
</dbReference>
<reference evidence="8" key="1">
    <citation type="journal article" date="2020" name="mSystems">
        <title>Genome- and Community-Level Interaction Insights into Carbon Utilization and Element Cycling Functions of Hydrothermarchaeota in Hydrothermal Sediment.</title>
        <authorList>
            <person name="Zhou Z."/>
            <person name="Liu Y."/>
            <person name="Xu W."/>
            <person name="Pan J."/>
            <person name="Luo Z.H."/>
            <person name="Li M."/>
        </authorList>
    </citation>
    <scope>NUCLEOTIDE SEQUENCE [LARGE SCALE GENOMIC DNA]</scope>
    <source>
        <strain evidence="8">SpSt-1217</strain>
    </source>
</reference>
<keyword evidence="7" id="KW-0812">Transmembrane</keyword>
<dbReference type="GO" id="GO:0009247">
    <property type="term" value="P:glycolipid biosynthetic process"/>
    <property type="evidence" value="ECO:0007669"/>
    <property type="project" value="UniProtKB-ARBA"/>
</dbReference>
<accession>A0A831LCS3</accession>
<evidence type="ECO:0008006" key="9">
    <source>
        <dbReference type="Google" id="ProtNLM"/>
    </source>
</evidence>
<keyword evidence="2" id="KW-1003">Cell membrane</keyword>
<evidence type="ECO:0000313" key="8">
    <source>
        <dbReference type="EMBL" id="HDR52239.1"/>
    </source>
</evidence>
<dbReference type="EMBL" id="DSDK01000642">
    <property type="protein sequence ID" value="HDR52239.1"/>
    <property type="molecule type" value="Genomic_DNA"/>
</dbReference>
<dbReference type="InterPro" id="IPR004960">
    <property type="entry name" value="LipA_acyltrans"/>
</dbReference>
<keyword evidence="6" id="KW-0012">Acyltransferase</keyword>
<keyword evidence="7" id="KW-1133">Transmembrane helix</keyword>
<evidence type="ECO:0000256" key="6">
    <source>
        <dbReference type="ARBA" id="ARBA00023315"/>
    </source>
</evidence>
<evidence type="ECO:0000256" key="5">
    <source>
        <dbReference type="ARBA" id="ARBA00023136"/>
    </source>
</evidence>
<gene>
    <name evidence="8" type="ORF">ENN90_11570</name>
</gene>
<dbReference type="PANTHER" id="PTHR30606:SF10">
    <property type="entry name" value="PHOSPHATIDYLINOSITOL MANNOSIDE ACYLTRANSFERASE"/>
    <property type="match status" value="1"/>
</dbReference>
<dbReference type="CDD" id="cd07984">
    <property type="entry name" value="LPLAT_LABLAT-like"/>
    <property type="match status" value="1"/>
</dbReference>
<dbReference type="Proteomes" id="UP000886047">
    <property type="component" value="Unassembled WGS sequence"/>
</dbReference>
<comment type="subcellular location">
    <subcellularLocation>
        <location evidence="1">Cell inner membrane</location>
    </subcellularLocation>
</comment>
<comment type="caution">
    <text evidence="8">The sequence shown here is derived from an EMBL/GenBank/DDBJ whole genome shotgun (WGS) entry which is preliminary data.</text>
</comment>
<dbReference type="PANTHER" id="PTHR30606">
    <property type="entry name" value="LIPID A BIOSYNTHESIS LAUROYL ACYLTRANSFERASE"/>
    <property type="match status" value="1"/>
</dbReference>
<keyword evidence="3" id="KW-0997">Cell inner membrane</keyword>
<protein>
    <recommendedName>
        <fullName evidence="9">KDO2-lipid IV(A) lauroyltransferase</fullName>
    </recommendedName>
</protein>
<keyword evidence="4" id="KW-0808">Transferase</keyword>
<dbReference type="GO" id="GO:0005886">
    <property type="term" value="C:plasma membrane"/>
    <property type="evidence" value="ECO:0007669"/>
    <property type="project" value="UniProtKB-SubCell"/>
</dbReference>
<organism evidence="8">
    <name type="scientific">Mariniphaga anaerophila</name>
    <dbReference type="NCBI Taxonomy" id="1484053"/>
    <lineage>
        <taxon>Bacteria</taxon>
        <taxon>Pseudomonadati</taxon>
        <taxon>Bacteroidota</taxon>
        <taxon>Bacteroidia</taxon>
        <taxon>Marinilabiliales</taxon>
        <taxon>Prolixibacteraceae</taxon>
        <taxon>Mariniphaga</taxon>
    </lineage>
</organism>
<evidence type="ECO:0000256" key="1">
    <source>
        <dbReference type="ARBA" id="ARBA00004533"/>
    </source>
</evidence>